<dbReference type="AlphaFoldDB" id="A0A8C9S7J0"/>
<evidence type="ECO:0000313" key="2">
    <source>
        <dbReference type="Proteomes" id="UP000694397"/>
    </source>
</evidence>
<reference evidence="1 2" key="1">
    <citation type="submission" date="2019-04" db="EMBL/GenBank/DDBJ databases">
        <authorList>
            <consortium name="Wellcome Sanger Institute Data Sharing"/>
        </authorList>
    </citation>
    <scope>NUCLEOTIDE SEQUENCE [LARGE SCALE GENOMIC DNA]</scope>
</reference>
<proteinExistence type="predicted"/>
<organism evidence="1 2">
    <name type="scientific">Scleropages formosus</name>
    <name type="common">Asian bonytongue</name>
    <name type="synonym">Osteoglossum formosum</name>
    <dbReference type="NCBI Taxonomy" id="113540"/>
    <lineage>
        <taxon>Eukaryota</taxon>
        <taxon>Metazoa</taxon>
        <taxon>Chordata</taxon>
        <taxon>Craniata</taxon>
        <taxon>Vertebrata</taxon>
        <taxon>Euteleostomi</taxon>
        <taxon>Actinopterygii</taxon>
        <taxon>Neopterygii</taxon>
        <taxon>Teleostei</taxon>
        <taxon>Osteoglossocephala</taxon>
        <taxon>Osteoglossomorpha</taxon>
        <taxon>Osteoglossiformes</taxon>
        <taxon>Osteoglossidae</taxon>
        <taxon>Scleropages</taxon>
    </lineage>
</organism>
<name>A0A8C9S7J0_SCLFO</name>
<dbReference type="Ensembl" id="ENSSFOT00015027960.2">
    <property type="protein sequence ID" value="ENSSFOP00015027649.2"/>
    <property type="gene ID" value="ENSSFOG00015017748.2"/>
</dbReference>
<keyword evidence="2" id="KW-1185">Reference proteome</keyword>
<dbReference type="OrthoDB" id="2113814at2759"/>
<dbReference type="GeneTree" id="ENSGT01030000237817"/>
<reference evidence="1" key="2">
    <citation type="submission" date="2025-08" db="UniProtKB">
        <authorList>
            <consortium name="Ensembl"/>
        </authorList>
    </citation>
    <scope>IDENTIFICATION</scope>
</reference>
<evidence type="ECO:0000313" key="1">
    <source>
        <dbReference type="Ensembl" id="ENSSFOP00015027649.2"/>
    </source>
</evidence>
<protein>
    <submittedName>
        <fullName evidence="1">Uncharacterized protein</fullName>
    </submittedName>
</protein>
<sequence>MNALLYALSSINVTLFYDSFFSKGRVLPPIASTRLRNFLDYLYKFIDDEEKVACVGNGPHGQCFIIYRDAFDKVFNKDIPTREYDGFTNAIKKRHRDARLLRGKLKAAESEPLSGQCRPAAGECSRSLDGSQQYFRLLAAVRLWKQKIGLTRYITHTHTPSETACPITGSRGAGA</sequence>
<reference evidence="1" key="3">
    <citation type="submission" date="2025-09" db="UniProtKB">
        <authorList>
            <consortium name="Ensembl"/>
        </authorList>
    </citation>
    <scope>IDENTIFICATION</scope>
</reference>
<accession>A0A8C9S7J0</accession>
<dbReference type="Proteomes" id="UP000694397">
    <property type="component" value="Chromosome 4"/>
</dbReference>